<accession>A0A3S3NUP0</accession>
<sequence length="155" mass="17603">MEILDNEVVKEGNLDELQAVVEVASRCVRLKGEERPTMKEVLQELVALCNNQREERKERNIHDSAIANCPTKCGNVDIGPPFGIGTGCFLEGFEVICNKSTPYLSKSNLQLLEILPREVRVNSTNFIAKICFPDKKHRSGNHPVARRKPIHYFHY</sequence>
<dbReference type="Proteomes" id="UP000283530">
    <property type="component" value="Unassembled WGS sequence"/>
</dbReference>
<dbReference type="PANTHER" id="PTHR33491">
    <property type="entry name" value="OSJNBA0016N04.9 PROTEIN"/>
    <property type="match status" value="1"/>
</dbReference>
<gene>
    <name evidence="4" type="ORF">CKAN_00390200</name>
</gene>
<name>A0A3S3NUP0_9MAGN</name>
<dbReference type="OrthoDB" id="4062651at2759"/>
<dbReference type="GO" id="GO:0016020">
    <property type="term" value="C:membrane"/>
    <property type="evidence" value="ECO:0007669"/>
    <property type="project" value="UniProtKB-SubCell"/>
</dbReference>
<keyword evidence="4" id="KW-0675">Receptor</keyword>
<dbReference type="EMBL" id="QPKB01000002">
    <property type="protein sequence ID" value="RWR75517.1"/>
    <property type="molecule type" value="Genomic_DNA"/>
</dbReference>
<organism evidence="4 5">
    <name type="scientific">Cinnamomum micranthum f. kanehirae</name>
    <dbReference type="NCBI Taxonomy" id="337451"/>
    <lineage>
        <taxon>Eukaryota</taxon>
        <taxon>Viridiplantae</taxon>
        <taxon>Streptophyta</taxon>
        <taxon>Embryophyta</taxon>
        <taxon>Tracheophyta</taxon>
        <taxon>Spermatophyta</taxon>
        <taxon>Magnoliopsida</taxon>
        <taxon>Magnoliidae</taxon>
        <taxon>Laurales</taxon>
        <taxon>Lauraceae</taxon>
        <taxon>Cinnamomum</taxon>
    </lineage>
</organism>
<dbReference type="AlphaFoldDB" id="A0A3S3NUP0"/>
<keyword evidence="2" id="KW-0732">Signal</keyword>
<evidence type="ECO:0000313" key="5">
    <source>
        <dbReference type="Proteomes" id="UP000283530"/>
    </source>
</evidence>
<evidence type="ECO:0000256" key="1">
    <source>
        <dbReference type="ARBA" id="ARBA00004167"/>
    </source>
</evidence>
<evidence type="ECO:0000259" key="3">
    <source>
        <dbReference type="Pfam" id="PF13947"/>
    </source>
</evidence>
<feature type="domain" description="Wall-associated receptor kinase galacturonan-binding" evidence="3">
    <location>
        <begin position="69"/>
        <end position="118"/>
    </location>
</feature>
<dbReference type="GO" id="GO:0030247">
    <property type="term" value="F:polysaccharide binding"/>
    <property type="evidence" value="ECO:0007669"/>
    <property type="project" value="InterPro"/>
</dbReference>
<keyword evidence="4" id="KW-0808">Transferase</keyword>
<dbReference type="Gene3D" id="1.10.510.10">
    <property type="entry name" value="Transferase(Phosphotransferase) domain 1"/>
    <property type="match status" value="1"/>
</dbReference>
<comment type="subcellular location">
    <subcellularLocation>
        <location evidence="1">Membrane</location>
        <topology evidence="1">Single-pass membrane protein</topology>
    </subcellularLocation>
</comment>
<proteinExistence type="predicted"/>
<evidence type="ECO:0000313" key="4">
    <source>
        <dbReference type="EMBL" id="RWR75517.1"/>
    </source>
</evidence>
<keyword evidence="5" id="KW-1185">Reference proteome</keyword>
<dbReference type="InterPro" id="IPR025287">
    <property type="entry name" value="WAK_GUB"/>
</dbReference>
<dbReference type="Pfam" id="PF13947">
    <property type="entry name" value="GUB_WAK_bind"/>
    <property type="match status" value="1"/>
</dbReference>
<protein>
    <submittedName>
        <fullName evidence="4">Wall-associated receptor kinase 3-like protein</fullName>
    </submittedName>
</protein>
<evidence type="ECO:0000256" key="2">
    <source>
        <dbReference type="ARBA" id="ARBA00022729"/>
    </source>
</evidence>
<keyword evidence="4" id="KW-0418">Kinase</keyword>
<comment type="caution">
    <text evidence="4">The sequence shown here is derived from an EMBL/GenBank/DDBJ whole genome shotgun (WGS) entry which is preliminary data.</text>
</comment>
<reference evidence="4 5" key="1">
    <citation type="journal article" date="2019" name="Nat. Plants">
        <title>Stout camphor tree genome fills gaps in understanding of flowering plant genome evolution.</title>
        <authorList>
            <person name="Chaw S.M."/>
            <person name="Liu Y.C."/>
            <person name="Wu Y.W."/>
            <person name="Wang H.Y."/>
            <person name="Lin C.I."/>
            <person name="Wu C.S."/>
            <person name="Ke H.M."/>
            <person name="Chang L.Y."/>
            <person name="Hsu C.Y."/>
            <person name="Yang H.T."/>
            <person name="Sudianto E."/>
            <person name="Hsu M.H."/>
            <person name="Wu K.P."/>
            <person name="Wang L.N."/>
            <person name="Leebens-Mack J.H."/>
            <person name="Tsai I.J."/>
        </authorList>
    </citation>
    <scope>NUCLEOTIDE SEQUENCE [LARGE SCALE GENOMIC DNA]</scope>
    <source>
        <strain evidence="5">cv. Chaw 1501</strain>
        <tissue evidence="4">Young leaves</tissue>
    </source>
</reference>
<dbReference type="GO" id="GO:0016301">
    <property type="term" value="F:kinase activity"/>
    <property type="evidence" value="ECO:0007669"/>
    <property type="project" value="UniProtKB-KW"/>
</dbReference>